<protein>
    <submittedName>
        <fullName evidence="1">Uncharacterized protein</fullName>
    </submittedName>
</protein>
<sequence length="51" mass="5854">MLHGQVYEEITRDPNYSQHIYRAVHAADPSVKLFLNEYNVLANGDSTEVTF</sequence>
<dbReference type="SUPFAM" id="SSF51445">
    <property type="entry name" value="(Trans)glycosidases"/>
    <property type="match status" value="1"/>
</dbReference>
<reference evidence="1" key="1">
    <citation type="journal article" date="2019" name="bioRxiv">
        <title>The Genome of the Zebra Mussel, Dreissena polymorpha: A Resource for Invasive Species Research.</title>
        <authorList>
            <person name="McCartney M.A."/>
            <person name="Auch B."/>
            <person name="Kono T."/>
            <person name="Mallez S."/>
            <person name="Zhang Y."/>
            <person name="Obille A."/>
            <person name="Becker A."/>
            <person name="Abrahante J.E."/>
            <person name="Garbe J."/>
            <person name="Badalamenti J.P."/>
            <person name="Herman A."/>
            <person name="Mangelson H."/>
            <person name="Liachko I."/>
            <person name="Sullivan S."/>
            <person name="Sone E.D."/>
            <person name="Koren S."/>
            <person name="Silverstein K.A.T."/>
            <person name="Beckman K.B."/>
            <person name="Gohl D.M."/>
        </authorList>
    </citation>
    <scope>NUCLEOTIDE SEQUENCE</scope>
    <source>
        <strain evidence="1">Duluth1</strain>
        <tissue evidence="1">Whole animal</tissue>
    </source>
</reference>
<proteinExistence type="predicted"/>
<evidence type="ECO:0000313" key="2">
    <source>
        <dbReference type="Proteomes" id="UP000828390"/>
    </source>
</evidence>
<evidence type="ECO:0000313" key="1">
    <source>
        <dbReference type="EMBL" id="KAH3729641.1"/>
    </source>
</evidence>
<organism evidence="1 2">
    <name type="scientific">Dreissena polymorpha</name>
    <name type="common">Zebra mussel</name>
    <name type="synonym">Mytilus polymorpha</name>
    <dbReference type="NCBI Taxonomy" id="45954"/>
    <lineage>
        <taxon>Eukaryota</taxon>
        <taxon>Metazoa</taxon>
        <taxon>Spiralia</taxon>
        <taxon>Lophotrochozoa</taxon>
        <taxon>Mollusca</taxon>
        <taxon>Bivalvia</taxon>
        <taxon>Autobranchia</taxon>
        <taxon>Heteroconchia</taxon>
        <taxon>Euheterodonta</taxon>
        <taxon>Imparidentia</taxon>
        <taxon>Neoheterodontei</taxon>
        <taxon>Myida</taxon>
        <taxon>Dreissenoidea</taxon>
        <taxon>Dreissenidae</taxon>
        <taxon>Dreissena</taxon>
    </lineage>
</organism>
<name>A0A9D4HSR5_DREPO</name>
<reference evidence="1" key="2">
    <citation type="submission" date="2020-11" db="EMBL/GenBank/DDBJ databases">
        <authorList>
            <person name="McCartney M.A."/>
            <person name="Auch B."/>
            <person name="Kono T."/>
            <person name="Mallez S."/>
            <person name="Becker A."/>
            <person name="Gohl D.M."/>
            <person name="Silverstein K.A.T."/>
            <person name="Koren S."/>
            <person name="Bechman K.B."/>
            <person name="Herman A."/>
            <person name="Abrahante J.E."/>
            <person name="Garbe J."/>
        </authorList>
    </citation>
    <scope>NUCLEOTIDE SEQUENCE</scope>
    <source>
        <strain evidence="1">Duluth1</strain>
        <tissue evidence="1">Whole animal</tissue>
    </source>
</reference>
<dbReference type="Gene3D" id="3.20.20.80">
    <property type="entry name" value="Glycosidases"/>
    <property type="match status" value="1"/>
</dbReference>
<dbReference type="AlphaFoldDB" id="A0A9D4HSR5"/>
<comment type="caution">
    <text evidence="1">The sequence shown here is derived from an EMBL/GenBank/DDBJ whole genome shotgun (WGS) entry which is preliminary data.</text>
</comment>
<dbReference type="Proteomes" id="UP000828390">
    <property type="component" value="Unassembled WGS sequence"/>
</dbReference>
<gene>
    <name evidence="1" type="ORF">DPMN_055616</name>
</gene>
<dbReference type="InterPro" id="IPR017853">
    <property type="entry name" value="GH"/>
</dbReference>
<accession>A0A9D4HSR5</accession>
<dbReference type="EMBL" id="JAIWYP010000012">
    <property type="protein sequence ID" value="KAH3729641.1"/>
    <property type="molecule type" value="Genomic_DNA"/>
</dbReference>
<keyword evidence="2" id="KW-1185">Reference proteome</keyword>